<keyword evidence="1" id="KW-0645">Protease</keyword>
<evidence type="ECO:0000256" key="3">
    <source>
        <dbReference type="ARBA" id="ARBA00022801"/>
    </source>
</evidence>
<feature type="domain" description="Peptidase M4" evidence="8">
    <location>
        <begin position="201"/>
        <end position="337"/>
    </location>
</feature>
<evidence type="ECO:0000256" key="7">
    <source>
        <dbReference type="SAM" id="SignalP"/>
    </source>
</evidence>
<proteinExistence type="predicted"/>
<dbReference type="Pfam" id="PF01447">
    <property type="entry name" value="Peptidase_M4"/>
    <property type="match status" value="1"/>
</dbReference>
<dbReference type="Proteomes" id="UP000649739">
    <property type="component" value="Unassembled WGS sequence"/>
</dbReference>
<evidence type="ECO:0000256" key="4">
    <source>
        <dbReference type="ARBA" id="ARBA00022833"/>
    </source>
</evidence>
<organism evidence="10 11">
    <name type="scientific">Pilimelia anulata</name>
    <dbReference type="NCBI Taxonomy" id="53371"/>
    <lineage>
        <taxon>Bacteria</taxon>
        <taxon>Bacillati</taxon>
        <taxon>Actinomycetota</taxon>
        <taxon>Actinomycetes</taxon>
        <taxon>Micromonosporales</taxon>
        <taxon>Micromonosporaceae</taxon>
        <taxon>Pilimelia</taxon>
    </lineage>
</organism>
<keyword evidence="11" id="KW-1185">Reference proteome</keyword>
<keyword evidence="3" id="KW-0378">Hydrolase</keyword>
<dbReference type="Pfam" id="PF02868">
    <property type="entry name" value="Peptidase_M4_C"/>
    <property type="match status" value="1"/>
</dbReference>
<keyword evidence="7" id="KW-0732">Signal</keyword>
<evidence type="ECO:0000313" key="11">
    <source>
        <dbReference type="Proteomes" id="UP000649739"/>
    </source>
</evidence>
<dbReference type="EMBL" id="BMQB01000014">
    <property type="protein sequence ID" value="GGK09914.1"/>
    <property type="molecule type" value="Genomic_DNA"/>
</dbReference>
<accession>A0A8J3BC09</accession>
<dbReference type="SUPFAM" id="SSF55486">
    <property type="entry name" value="Metalloproteases ('zincins'), catalytic domain"/>
    <property type="match status" value="1"/>
</dbReference>
<evidence type="ECO:0000256" key="2">
    <source>
        <dbReference type="ARBA" id="ARBA00022723"/>
    </source>
</evidence>
<evidence type="ECO:0008006" key="12">
    <source>
        <dbReference type="Google" id="ProtNLM"/>
    </source>
</evidence>
<dbReference type="InterPro" id="IPR027268">
    <property type="entry name" value="Peptidase_M4/M1_CTD_sf"/>
</dbReference>
<dbReference type="GO" id="GO:0046872">
    <property type="term" value="F:metal ion binding"/>
    <property type="evidence" value="ECO:0007669"/>
    <property type="project" value="UniProtKB-KW"/>
</dbReference>
<keyword evidence="4" id="KW-0862">Zinc</keyword>
<dbReference type="PANTHER" id="PTHR33794">
    <property type="entry name" value="BACILLOLYSIN"/>
    <property type="match status" value="1"/>
</dbReference>
<dbReference type="AlphaFoldDB" id="A0A8J3BC09"/>
<sequence length="531" mass="54967">MGRVPRRTLGMLSAVVTGGALLAAPPVAAAPAAAPGQAAAGAPGTPAAAGALADAALAGLRAADPDRAVTRLGVQRGPSGTWYAAYGTAHRGLPVLGGDFVVSVSAAGAVLDAPAALPRLALDTAPRISAARAAAVARARLTTVTRAGAPELSVLLRDGVPTLAHKVVVEGADRDGPSIQHVVVDARTGRVLAASDQIAHGTGRGHYHGDVPLDTTATGGGFELADPKRRGLFCSAEGNGPIKGADDTWGSGGAGDKETGCVDGLYAAQRFWDMLRDWLGRDGFDGTGRGFPMVLNVRDVNAYWNGHNTAFGVTKDKQRLLTEMDIVAHEFGHAVFQFTPGGFNGVAETFQLNEANGDIFGALTEHYANNPKNRPDYDYAEMSDPFGRGPERNGYDPSKAPRKMPNCWSPTLKDVEIHDGSGPASHMFYLMAEGSQPTNGNPASPICAGGPERVAGLGIRDAGRVWMESLLLKTENWTYAGARSAALRAATRLFPGDCARFASVKGAWDGIAVPARADEPTCRPAAGPAAG</sequence>
<evidence type="ECO:0000259" key="8">
    <source>
        <dbReference type="Pfam" id="PF01447"/>
    </source>
</evidence>
<reference evidence="10" key="1">
    <citation type="journal article" date="2014" name="Int. J. Syst. Evol. Microbiol.">
        <title>Complete genome sequence of Corynebacterium casei LMG S-19264T (=DSM 44701T), isolated from a smear-ripened cheese.</title>
        <authorList>
            <consortium name="US DOE Joint Genome Institute (JGI-PGF)"/>
            <person name="Walter F."/>
            <person name="Albersmeier A."/>
            <person name="Kalinowski J."/>
            <person name="Ruckert C."/>
        </authorList>
    </citation>
    <scope>NUCLEOTIDE SEQUENCE</scope>
    <source>
        <strain evidence="10">JCM 3090</strain>
    </source>
</reference>
<gene>
    <name evidence="10" type="ORF">GCM10010123_44780</name>
</gene>
<comment type="caution">
    <text evidence="10">The sequence shown here is derived from an EMBL/GenBank/DDBJ whole genome shotgun (WGS) entry which is preliminary data.</text>
</comment>
<dbReference type="InterPro" id="IPR013856">
    <property type="entry name" value="Peptidase_M4_domain"/>
</dbReference>
<feature type="domain" description="Peptidase M4 C-terminal" evidence="9">
    <location>
        <begin position="352"/>
        <end position="513"/>
    </location>
</feature>
<evidence type="ECO:0000259" key="9">
    <source>
        <dbReference type="Pfam" id="PF02868"/>
    </source>
</evidence>
<dbReference type="Gene3D" id="3.10.170.10">
    <property type="match status" value="1"/>
</dbReference>
<protein>
    <recommendedName>
        <fullName evidence="12">Neutral metalloproteinase</fullName>
    </recommendedName>
</protein>
<evidence type="ECO:0000256" key="6">
    <source>
        <dbReference type="SAM" id="MobiDB-lite"/>
    </source>
</evidence>
<reference evidence="10" key="2">
    <citation type="submission" date="2020-09" db="EMBL/GenBank/DDBJ databases">
        <authorList>
            <person name="Sun Q."/>
            <person name="Ohkuma M."/>
        </authorList>
    </citation>
    <scope>NUCLEOTIDE SEQUENCE</scope>
    <source>
        <strain evidence="10">JCM 3090</strain>
    </source>
</reference>
<keyword evidence="2" id="KW-0479">Metal-binding</keyword>
<dbReference type="GO" id="GO:0006508">
    <property type="term" value="P:proteolysis"/>
    <property type="evidence" value="ECO:0007669"/>
    <property type="project" value="UniProtKB-KW"/>
</dbReference>
<dbReference type="Gene3D" id="1.10.390.10">
    <property type="entry name" value="Neutral Protease Domain 2"/>
    <property type="match status" value="1"/>
</dbReference>
<evidence type="ECO:0000256" key="5">
    <source>
        <dbReference type="ARBA" id="ARBA00023049"/>
    </source>
</evidence>
<feature type="chain" id="PRO_5035187080" description="Neutral metalloproteinase" evidence="7">
    <location>
        <begin position="30"/>
        <end position="531"/>
    </location>
</feature>
<evidence type="ECO:0000313" key="10">
    <source>
        <dbReference type="EMBL" id="GGK09914.1"/>
    </source>
</evidence>
<keyword evidence="5" id="KW-0482">Metalloprotease</keyword>
<dbReference type="PANTHER" id="PTHR33794:SF1">
    <property type="entry name" value="BACILLOLYSIN"/>
    <property type="match status" value="1"/>
</dbReference>
<dbReference type="RefSeq" id="WP_189172198.1">
    <property type="nucleotide sequence ID" value="NZ_BMQB01000014.1"/>
</dbReference>
<dbReference type="InterPro" id="IPR050728">
    <property type="entry name" value="Zinc_Metalloprotease_M4"/>
</dbReference>
<feature type="signal peptide" evidence="7">
    <location>
        <begin position="1"/>
        <end position="29"/>
    </location>
</feature>
<evidence type="ECO:0000256" key="1">
    <source>
        <dbReference type="ARBA" id="ARBA00022670"/>
    </source>
</evidence>
<name>A0A8J3BC09_9ACTN</name>
<dbReference type="GO" id="GO:0004222">
    <property type="term" value="F:metalloendopeptidase activity"/>
    <property type="evidence" value="ECO:0007669"/>
    <property type="project" value="InterPro"/>
</dbReference>
<dbReference type="InterPro" id="IPR001570">
    <property type="entry name" value="Peptidase_M4_C_domain"/>
</dbReference>
<feature type="region of interest" description="Disordered" evidence="6">
    <location>
        <begin position="385"/>
        <end position="406"/>
    </location>
</feature>